<evidence type="ECO:0000313" key="1">
    <source>
        <dbReference type="EMBL" id="KWX26027.1"/>
    </source>
</evidence>
<protein>
    <submittedName>
        <fullName evidence="1">Prevent-host-death protein</fullName>
    </submittedName>
</protein>
<dbReference type="AlphaFoldDB" id="A0A132PV38"/>
<name>A0A132PV38_9MYCO</name>
<keyword evidence="2" id="KW-1185">Reference proteome</keyword>
<gene>
    <name evidence="1" type="ORF">AFM11_01905</name>
</gene>
<dbReference type="PATRIC" id="fig|59750.3.peg.391"/>
<dbReference type="Proteomes" id="UP000070612">
    <property type="component" value="Unassembled WGS sequence"/>
</dbReference>
<organism evidence="1 2">
    <name type="scientific">Mycolicibacterium wolinskyi</name>
    <dbReference type="NCBI Taxonomy" id="59750"/>
    <lineage>
        <taxon>Bacteria</taxon>
        <taxon>Bacillati</taxon>
        <taxon>Actinomycetota</taxon>
        <taxon>Actinomycetes</taxon>
        <taxon>Mycobacteriales</taxon>
        <taxon>Mycobacteriaceae</taxon>
        <taxon>Mycolicibacterium</taxon>
    </lineage>
</organism>
<proteinExistence type="predicted"/>
<reference evidence="1 2" key="1">
    <citation type="submission" date="2015-07" db="EMBL/GenBank/DDBJ databases">
        <title>A draft genome sequence of Mycobacterium wolinskyi.</title>
        <authorList>
            <person name="de Man T.J."/>
            <person name="Perry K.A."/>
            <person name="Coulliette A.D."/>
            <person name="Jensen B."/>
            <person name="Toney N.C."/>
            <person name="Limbago B.M."/>
            <person name="Noble-Wang J."/>
        </authorList>
    </citation>
    <scope>NUCLEOTIDE SEQUENCE [LARGE SCALE GENOMIC DNA]</scope>
    <source>
        <strain evidence="1 2">CDC_01</strain>
    </source>
</reference>
<accession>A0A132PV38</accession>
<dbReference type="EMBL" id="LGTW01000001">
    <property type="protein sequence ID" value="KWX26027.1"/>
    <property type="molecule type" value="Genomic_DNA"/>
</dbReference>
<dbReference type="RefSeq" id="WP_067842979.1">
    <property type="nucleotide sequence ID" value="NZ_LGTW01000001.1"/>
</dbReference>
<sequence>MTEEISQRELRNDSGRVLRALDEGKTFVITRNREPVGELRPLRRRRLVDAHVAVETFRHAPAVDAARLRADLDSFTDQDPAVRA</sequence>
<evidence type="ECO:0000313" key="2">
    <source>
        <dbReference type="Proteomes" id="UP000070612"/>
    </source>
</evidence>
<comment type="caution">
    <text evidence="1">The sequence shown here is derived from an EMBL/GenBank/DDBJ whole genome shotgun (WGS) entry which is preliminary data.</text>
</comment>